<keyword evidence="6" id="KW-0472">Membrane</keyword>
<dbReference type="PANTHER" id="PTHR43077">
    <property type="entry name" value="TRANSPORT PERMEASE YVFS-RELATED"/>
    <property type="match status" value="1"/>
</dbReference>
<keyword evidence="4" id="KW-0812">Transmembrane</keyword>
<organism evidence="7">
    <name type="scientific">uncultured Rubrobacteraceae bacterium</name>
    <dbReference type="NCBI Taxonomy" id="349277"/>
    <lineage>
        <taxon>Bacteria</taxon>
        <taxon>Bacillati</taxon>
        <taxon>Actinomycetota</taxon>
        <taxon>Rubrobacteria</taxon>
        <taxon>Rubrobacterales</taxon>
        <taxon>Rubrobacteraceae</taxon>
        <taxon>environmental samples</taxon>
    </lineage>
</organism>
<dbReference type="GO" id="GO:0005886">
    <property type="term" value="C:plasma membrane"/>
    <property type="evidence" value="ECO:0007669"/>
    <property type="project" value="UniProtKB-SubCell"/>
</dbReference>
<comment type="subcellular location">
    <subcellularLocation>
        <location evidence="1">Cell membrane</location>
        <topology evidence="1">Multi-pass membrane protein</topology>
    </subcellularLocation>
</comment>
<dbReference type="PANTHER" id="PTHR43077:SF8">
    <property type="entry name" value="DOXORUBICIN RESISTANCE ABC TRANSPORTER PERMEASE PROTEIN DRRB"/>
    <property type="match status" value="1"/>
</dbReference>
<proteinExistence type="inferred from homology"/>
<evidence type="ECO:0000256" key="3">
    <source>
        <dbReference type="ARBA" id="ARBA00022475"/>
    </source>
</evidence>
<reference evidence="7" key="1">
    <citation type="submission" date="2020-02" db="EMBL/GenBank/DDBJ databases">
        <authorList>
            <person name="Meier V. D."/>
        </authorList>
    </citation>
    <scope>NUCLEOTIDE SEQUENCE</scope>
    <source>
        <strain evidence="7">AVDCRST_MAG05</strain>
    </source>
</reference>
<evidence type="ECO:0000256" key="5">
    <source>
        <dbReference type="ARBA" id="ARBA00022989"/>
    </source>
</evidence>
<name>A0A6J4RUA6_9ACTN</name>
<evidence type="ECO:0000256" key="4">
    <source>
        <dbReference type="ARBA" id="ARBA00022692"/>
    </source>
</evidence>
<gene>
    <name evidence="7" type="ORF">AVDCRST_MAG05-1075</name>
</gene>
<accession>A0A6J4RUA6</accession>
<evidence type="ECO:0000256" key="2">
    <source>
        <dbReference type="ARBA" id="ARBA00007783"/>
    </source>
</evidence>
<protein>
    <submittedName>
        <fullName evidence="7">Uncharacterized protein</fullName>
    </submittedName>
</protein>
<feature type="non-terminal residue" evidence="7">
    <location>
        <position position="267"/>
    </location>
</feature>
<comment type="similarity">
    <text evidence="2">Belongs to the ABC-2 integral membrane protein family.</text>
</comment>
<sequence>MRVLGNLKVWLSLVAAVAALSLVYFANLAAVVSSGADSEGLPVALVNEDRGAILGGKKVEFGVRVVEDATVLDSPADTVEWARPEGRAEALEGLGRKEYYGAVVIPADYSEKIAGVAGPPDAPIAVVNEDAGAELGGKPVNLGEEVAGRITSPDSTAPPLVGWTTVETHEDALRGIERGAYYAAVVVPEDYSRVLAGLSGPSPGAPSGAPLGARPPAPEPAEIKLLTSPSVRPSTTGLIENVFSGIVGGVSDATSERVLAGLSERGA</sequence>
<evidence type="ECO:0000256" key="1">
    <source>
        <dbReference type="ARBA" id="ARBA00004651"/>
    </source>
</evidence>
<keyword evidence="5" id="KW-1133">Transmembrane helix</keyword>
<dbReference type="AlphaFoldDB" id="A0A6J4RUA6"/>
<keyword evidence="3" id="KW-1003">Cell membrane</keyword>
<evidence type="ECO:0000313" key="7">
    <source>
        <dbReference type="EMBL" id="CAA9477834.1"/>
    </source>
</evidence>
<evidence type="ECO:0000256" key="6">
    <source>
        <dbReference type="ARBA" id="ARBA00023136"/>
    </source>
</evidence>
<dbReference type="EMBL" id="CADCVM010000119">
    <property type="protein sequence ID" value="CAA9477834.1"/>
    <property type="molecule type" value="Genomic_DNA"/>
</dbReference>
<dbReference type="InterPro" id="IPR051328">
    <property type="entry name" value="T7SS_ABC-Transporter"/>
</dbReference>